<organism evidence="1 2">
    <name type="scientific">Nocardia aurantiaca</name>
    <dbReference type="NCBI Taxonomy" id="2675850"/>
    <lineage>
        <taxon>Bacteria</taxon>
        <taxon>Bacillati</taxon>
        <taxon>Actinomycetota</taxon>
        <taxon>Actinomycetes</taxon>
        <taxon>Mycobacteriales</taxon>
        <taxon>Nocardiaceae</taxon>
        <taxon>Nocardia</taxon>
    </lineage>
</organism>
<proteinExistence type="predicted"/>
<keyword evidence="2" id="KW-1185">Reference proteome</keyword>
<protein>
    <submittedName>
        <fullName evidence="1">Uncharacterized protein</fullName>
    </submittedName>
</protein>
<dbReference type="AlphaFoldDB" id="A0A6I3KXZ6"/>
<comment type="caution">
    <text evidence="1">The sequence shown here is derived from an EMBL/GenBank/DDBJ whole genome shotgun (WGS) entry which is preliminary data.</text>
</comment>
<reference evidence="1 2" key="1">
    <citation type="submission" date="2019-11" db="EMBL/GenBank/DDBJ databases">
        <title>Nocardia sp. nov. CT2-14 isolated from soil.</title>
        <authorList>
            <person name="Kanchanasin P."/>
            <person name="Tanasupawat S."/>
            <person name="Yuki M."/>
            <person name="Kudo T."/>
        </authorList>
    </citation>
    <scope>NUCLEOTIDE SEQUENCE [LARGE SCALE GENOMIC DNA]</scope>
    <source>
        <strain evidence="1 2">CT2-14</strain>
    </source>
</reference>
<gene>
    <name evidence="1" type="ORF">GLP40_11960</name>
</gene>
<accession>A0A6I3KXZ6</accession>
<evidence type="ECO:0000313" key="2">
    <source>
        <dbReference type="Proteomes" id="UP000432464"/>
    </source>
</evidence>
<dbReference type="Proteomes" id="UP000432464">
    <property type="component" value="Unassembled WGS sequence"/>
</dbReference>
<name>A0A6I3KXZ6_9NOCA</name>
<dbReference type="EMBL" id="WMBB01000005">
    <property type="protein sequence ID" value="MTE13486.1"/>
    <property type="molecule type" value="Genomic_DNA"/>
</dbReference>
<evidence type="ECO:0000313" key="1">
    <source>
        <dbReference type="EMBL" id="MTE13486.1"/>
    </source>
</evidence>
<sequence>MPGLPLGVILIADGFQRCGRRNDADRAAGHEVLTQWTDSLVAAVAYRFPLILE</sequence>